<keyword evidence="5 6" id="KW-0804">Transcription</keyword>
<dbReference type="EMBL" id="CP017141">
    <property type="protein sequence ID" value="AOM76864.1"/>
    <property type="molecule type" value="Genomic_DNA"/>
</dbReference>
<evidence type="ECO:0000259" key="7">
    <source>
        <dbReference type="Pfam" id="PF04542"/>
    </source>
</evidence>
<organism evidence="9 10">
    <name type="scientific">Pedobacter steynii</name>
    <dbReference type="NCBI Taxonomy" id="430522"/>
    <lineage>
        <taxon>Bacteria</taxon>
        <taxon>Pseudomonadati</taxon>
        <taxon>Bacteroidota</taxon>
        <taxon>Sphingobacteriia</taxon>
        <taxon>Sphingobacteriales</taxon>
        <taxon>Sphingobacteriaceae</taxon>
        <taxon>Pedobacter</taxon>
    </lineage>
</organism>
<dbReference type="CDD" id="cd06171">
    <property type="entry name" value="Sigma70_r4"/>
    <property type="match status" value="1"/>
</dbReference>
<dbReference type="InterPro" id="IPR036388">
    <property type="entry name" value="WH-like_DNA-bd_sf"/>
</dbReference>
<evidence type="ECO:0000313" key="10">
    <source>
        <dbReference type="Proteomes" id="UP000094313"/>
    </source>
</evidence>
<accession>A0A1D7QE30</accession>
<evidence type="ECO:0000256" key="3">
    <source>
        <dbReference type="ARBA" id="ARBA00023082"/>
    </source>
</evidence>
<feature type="domain" description="RNA polymerase sigma-70 region 2" evidence="7">
    <location>
        <begin position="27"/>
        <end position="91"/>
    </location>
</feature>
<proteinExistence type="inferred from homology"/>
<evidence type="ECO:0000259" key="8">
    <source>
        <dbReference type="Pfam" id="PF08281"/>
    </source>
</evidence>
<dbReference type="Pfam" id="PF08281">
    <property type="entry name" value="Sigma70_r4_2"/>
    <property type="match status" value="1"/>
</dbReference>
<dbReference type="PANTHER" id="PTHR43133">
    <property type="entry name" value="RNA POLYMERASE ECF-TYPE SIGMA FACTO"/>
    <property type="match status" value="1"/>
</dbReference>
<evidence type="ECO:0000256" key="2">
    <source>
        <dbReference type="ARBA" id="ARBA00023015"/>
    </source>
</evidence>
<dbReference type="GO" id="GO:0006352">
    <property type="term" value="P:DNA-templated transcription initiation"/>
    <property type="evidence" value="ECO:0007669"/>
    <property type="project" value="InterPro"/>
</dbReference>
<reference evidence="9 10" key="1">
    <citation type="submission" date="2016-08" db="EMBL/GenBank/DDBJ databases">
        <authorList>
            <person name="Seilhamer J.J."/>
        </authorList>
    </citation>
    <scope>NUCLEOTIDE SEQUENCE [LARGE SCALE GENOMIC DNA]</scope>
    <source>
        <strain evidence="9 10">DX4</strain>
    </source>
</reference>
<dbReference type="PROSITE" id="PS01063">
    <property type="entry name" value="SIGMA70_ECF"/>
    <property type="match status" value="1"/>
</dbReference>
<dbReference type="InterPro" id="IPR013249">
    <property type="entry name" value="RNA_pol_sigma70_r4_t2"/>
</dbReference>
<evidence type="ECO:0000256" key="4">
    <source>
        <dbReference type="ARBA" id="ARBA00023125"/>
    </source>
</evidence>
<dbReference type="GO" id="GO:0003677">
    <property type="term" value="F:DNA binding"/>
    <property type="evidence" value="ECO:0007669"/>
    <property type="project" value="UniProtKB-KW"/>
</dbReference>
<dbReference type="PANTHER" id="PTHR43133:SF46">
    <property type="entry name" value="RNA POLYMERASE SIGMA-70 FACTOR ECF SUBFAMILY"/>
    <property type="match status" value="1"/>
</dbReference>
<evidence type="ECO:0000313" key="9">
    <source>
        <dbReference type="EMBL" id="AOM76864.1"/>
    </source>
</evidence>
<dbReference type="SUPFAM" id="SSF88946">
    <property type="entry name" value="Sigma2 domain of RNA polymerase sigma factors"/>
    <property type="match status" value="1"/>
</dbReference>
<sequence length="195" mass="22259">MSIKPIYDEPELLKRIIGGDRQAFSQLFEARYPGLYAFALKLTRSPVLSEEIIQDVFLNIWLNRSGLGNVANFRAYLHRIARNLSLNALRNIAKHKVLVGDFEADENFPDHSTEYALDYKDTVALMHKAIEKLPPQQQQVYNLCHKEGLTYEQAALRLNIAPATVHSHMKGALRGLRVYFKKMGIPMVIVALILR</sequence>
<dbReference type="OrthoDB" id="799938at2"/>
<evidence type="ECO:0000256" key="5">
    <source>
        <dbReference type="ARBA" id="ARBA00023163"/>
    </source>
</evidence>
<name>A0A1D7QE30_9SPHI</name>
<feature type="domain" description="RNA polymerase sigma factor 70 region 4 type 2" evidence="8">
    <location>
        <begin position="126"/>
        <end position="173"/>
    </location>
</feature>
<dbReference type="Gene3D" id="1.10.1740.10">
    <property type="match status" value="1"/>
</dbReference>
<dbReference type="SUPFAM" id="SSF88659">
    <property type="entry name" value="Sigma3 and sigma4 domains of RNA polymerase sigma factors"/>
    <property type="match status" value="1"/>
</dbReference>
<dbReference type="InterPro" id="IPR000838">
    <property type="entry name" value="RNA_pol_sigma70_ECF_CS"/>
</dbReference>
<dbReference type="InterPro" id="IPR014284">
    <property type="entry name" value="RNA_pol_sigma-70_dom"/>
</dbReference>
<dbReference type="Proteomes" id="UP000094313">
    <property type="component" value="Chromosome"/>
</dbReference>
<dbReference type="Gene3D" id="1.10.10.10">
    <property type="entry name" value="Winged helix-like DNA-binding domain superfamily/Winged helix DNA-binding domain"/>
    <property type="match status" value="1"/>
</dbReference>
<dbReference type="Pfam" id="PF04542">
    <property type="entry name" value="Sigma70_r2"/>
    <property type="match status" value="1"/>
</dbReference>
<dbReference type="InterPro" id="IPR007627">
    <property type="entry name" value="RNA_pol_sigma70_r2"/>
</dbReference>
<keyword evidence="2 6" id="KW-0805">Transcription regulation</keyword>
<dbReference type="InterPro" id="IPR013325">
    <property type="entry name" value="RNA_pol_sigma_r2"/>
</dbReference>
<comment type="similarity">
    <text evidence="1 6">Belongs to the sigma-70 factor family. ECF subfamily.</text>
</comment>
<evidence type="ECO:0000256" key="1">
    <source>
        <dbReference type="ARBA" id="ARBA00010641"/>
    </source>
</evidence>
<keyword evidence="10" id="KW-1185">Reference proteome</keyword>
<evidence type="ECO:0000256" key="6">
    <source>
        <dbReference type="RuleBase" id="RU000716"/>
    </source>
</evidence>
<dbReference type="AlphaFoldDB" id="A0A1D7QE30"/>
<dbReference type="InterPro" id="IPR039425">
    <property type="entry name" value="RNA_pol_sigma-70-like"/>
</dbReference>
<dbReference type="KEGG" id="psty:BFS30_06595"/>
<dbReference type="NCBIfam" id="TIGR02937">
    <property type="entry name" value="sigma70-ECF"/>
    <property type="match status" value="1"/>
</dbReference>
<protein>
    <recommendedName>
        <fullName evidence="6">RNA polymerase sigma factor</fullName>
    </recommendedName>
</protein>
<dbReference type="InterPro" id="IPR013324">
    <property type="entry name" value="RNA_pol_sigma_r3/r4-like"/>
</dbReference>
<dbReference type="GO" id="GO:0016987">
    <property type="term" value="F:sigma factor activity"/>
    <property type="evidence" value="ECO:0007669"/>
    <property type="project" value="UniProtKB-KW"/>
</dbReference>
<keyword evidence="3 6" id="KW-0731">Sigma factor</keyword>
<gene>
    <name evidence="9" type="ORF">BFS30_06595</name>
</gene>
<keyword evidence="4 6" id="KW-0238">DNA-binding</keyword>